<dbReference type="EMBL" id="HBGS01054847">
    <property type="protein sequence ID" value="CAD9475125.1"/>
    <property type="molecule type" value="Transcribed_RNA"/>
</dbReference>
<dbReference type="PANTHER" id="PTHR24345:SF0">
    <property type="entry name" value="CELL CYCLE SERINE_THREONINE-PROTEIN KINASE CDC5_MSD2"/>
    <property type="match status" value="1"/>
</dbReference>
<dbReference type="PANTHER" id="PTHR24345">
    <property type="entry name" value="SERINE/THREONINE-PROTEIN KINASE PLK"/>
    <property type="match status" value="1"/>
</dbReference>
<dbReference type="SUPFAM" id="SSF56112">
    <property type="entry name" value="Protein kinase-like (PK-like)"/>
    <property type="match status" value="1"/>
</dbReference>
<dbReference type="InterPro" id="IPR008271">
    <property type="entry name" value="Ser/Thr_kinase_AS"/>
</dbReference>
<feature type="domain" description="Protein kinase" evidence="7">
    <location>
        <begin position="1"/>
        <end position="186"/>
    </location>
</feature>
<dbReference type="InterPro" id="IPR000719">
    <property type="entry name" value="Prot_kinase_dom"/>
</dbReference>
<keyword evidence="3" id="KW-0547">Nucleotide-binding</keyword>
<dbReference type="PROSITE" id="PS00108">
    <property type="entry name" value="PROTEIN_KINASE_ST"/>
    <property type="match status" value="1"/>
</dbReference>
<accession>A0A7S2GYB6</accession>
<evidence type="ECO:0000256" key="6">
    <source>
        <dbReference type="SAM" id="MobiDB-lite"/>
    </source>
</evidence>
<evidence type="ECO:0000256" key="1">
    <source>
        <dbReference type="ARBA" id="ARBA00022527"/>
    </source>
</evidence>
<evidence type="ECO:0000256" key="3">
    <source>
        <dbReference type="ARBA" id="ARBA00022741"/>
    </source>
</evidence>
<dbReference type="GO" id="GO:0004674">
    <property type="term" value="F:protein serine/threonine kinase activity"/>
    <property type="evidence" value="ECO:0007669"/>
    <property type="project" value="UniProtKB-KW"/>
</dbReference>
<dbReference type="InterPro" id="IPR011009">
    <property type="entry name" value="Kinase-like_dom_sf"/>
</dbReference>
<keyword evidence="1" id="KW-0723">Serine/threonine-protein kinase</keyword>
<evidence type="ECO:0000313" key="8">
    <source>
        <dbReference type="EMBL" id="CAD9475125.1"/>
    </source>
</evidence>
<keyword evidence="5" id="KW-0067">ATP-binding</keyword>
<dbReference type="GO" id="GO:0005634">
    <property type="term" value="C:nucleus"/>
    <property type="evidence" value="ECO:0007669"/>
    <property type="project" value="TreeGrafter"/>
</dbReference>
<name>A0A7S2GYB6_9STRA</name>
<protein>
    <recommendedName>
        <fullName evidence="7">Protein kinase domain-containing protein</fullName>
    </recommendedName>
</protein>
<dbReference type="SMART" id="SM00220">
    <property type="entry name" value="S_TKc"/>
    <property type="match status" value="1"/>
</dbReference>
<evidence type="ECO:0000256" key="4">
    <source>
        <dbReference type="ARBA" id="ARBA00022777"/>
    </source>
</evidence>
<sequence length="262" mass="29308">MKVSTAIREALQHVHSLGYAHRDVKSENILVRTDSEKSTVITDVRLIDFGIACRLDDDVSRHELCGTPGFIAPETVLRQVEDASKVDVWSLGCVILERSVDECWFEGNWYKVNESLCLQKGGLTTQDFIPLHDAVARSLRLLSRGNASIHTFVEQTLVFDPNLRTSLATLTLEQRPPSRVRRHSTLTENINTTNSKESKIMSPSSVGAFPVMKEKRQQRSNSTRKIVMEPLALPIHAPGVPLPPLSARVPERGNYSTERRGT</sequence>
<evidence type="ECO:0000256" key="2">
    <source>
        <dbReference type="ARBA" id="ARBA00022679"/>
    </source>
</evidence>
<feature type="region of interest" description="Disordered" evidence="6">
    <location>
        <begin position="237"/>
        <end position="262"/>
    </location>
</feature>
<keyword evidence="2" id="KW-0808">Transferase</keyword>
<evidence type="ECO:0000256" key="5">
    <source>
        <dbReference type="ARBA" id="ARBA00022840"/>
    </source>
</evidence>
<proteinExistence type="predicted"/>
<dbReference type="Pfam" id="PF00069">
    <property type="entry name" value="Pkinase"/>
    <property type="match status" value="1"/>
</dbReference>
<reference evidence="8" key="1">
    <citation type="submission" date="2021-01" db="EMBL/GenBank/DDBJ databases">
        <authorList>
            <person name="Corre E."/>
            <person name="Pelletier E."/>
            <person name="Niang G."/>
            <person name="Scheremetjew M."/>
            <person name="Finn R."/>
            <person name="Kale V."/>
            <person name="Holt S."/>
            <person name="Cochrane G."/>
            <person name="Meng A."/>
            <person name="Brown T."/>
            <person name="Cohen L."/>
        </authorList>
    </citation>
    <scope>NUCLEOTIDE SEQUENCE</scope>
    <source>
        <strain evidence="8">CCMP1381</strain>
    </source>
</reference>
<dbReference type="AlphaFoldDB" id="A0A7S2GYB6"/>
<dbReference type="GO" id="GO:0005524">
    <property type="term" value="F:ATP binding"/>
    <property type="evidence" value="ECO:0007669"/>
    <property type="project" value="UniProtKB-KW"/>
</dbReference>
<gene>
    <name evidence="8" type="ORF">DSPE1174_LOCUS28356</name>
</gene>
<dbReference type="Gene3D" id="1.10.510.10">
    <property type="entry name" value="Transferase(Phosphotransferase) domain 1"/>
    <property type="match status" value="1"/>
</dbReference>
<evidence type="ECO:0000259" key="7">
    <source>
        <dbReference type="PROSITE" id="PS50011"/>
    </source>
</evidence>
<dbReference type="PROSITE" id="PS50011">
    <property type="entry name" value="PROTEIN_KINASE_DOM"/>
    <property type="match status" value="1"/>
</dbReference>
<organism evidence="8">
    <name type="scientific">Octactis speculum</name>
    <dbReference type="NCBI Taxonomy" id="3111310"/>
    <lineage>
        <taxon>Eukaryota</taxon>
        <taxon>Sar</taxon>
        <taxon>Stramenopiles</taxon>
        <taxon>Ochrophyta</taxon>
        <taxon>Dictyochophyceae</taxon>
        <taxon>Dictyochales</taxon>
        <taxon>Dictyochaceae</taxon>
        <taxon>Octactis</taxon>
    </lineage>
</organism>
<keyword evidence="4" id="KW-0418">Kinase</keyword>